<dbReference type="InterPro" id="IPR002881">
    <property type="entry name" value="DUF58"/>
</dbReference>
<feature type="domain" description="DUF58" evidence="1">
    <location>
        <begin position="43"/>
        <end position="267"/>
    </location>
</feature>
<dbReference type="PANTHER" id="PTHR33608:SF6">
    <property type="entry name" value="BLL2464 PROTEIN"/>
    <property type="match status" value="1"/>
</dbReference>
<dbReference type="OrthoDB" id="9776116at2"/>
<dbReference type="KEGG" id="thao:NI17_004115"/>
<accession>A0A399G5R8</accession>
<evidence type="ECO:0000313" key="2">
    <source>
        <dbReference type="EMBL" id="UOE20426.1"/>
    </source>
</evidence>
<name>A0A399G5R8_9ACTN</name>
<dbReference type="Proteomes" id="UP000265719">
    <property type="component" value="Chromosome"/>
</dbReference>
<gene>
    <name evidence="2" type="ORF">NI17_004115</name>
</gene>
<evidence type="ECO:0000313" key="3">
    <source>
        <dbReference type="Proteomes" id="UP000265719"/>
    </source>
</evidence>
<sequence>MTLDERQQETLRRLTLTVTRRLHGLLHGEHLGLHAGPGSEPGDARLYQPGQDDVRRMDWAVTARTTHPHVRDLVADRELETWTLLDLSASMDFGTADSEKRDVAVGALTAVLLLTRRVGDHGGVHLLHRGGVLRWNARPGIPARQAVSSALGRLGRAPEPRPDLPPMRLADAITDLSRTRRRRGLRVVVSDFLDTVPGAVPAWQTPLRRMSATCQTVAIEVVDPRELDLPAIGLVTMTDPETGRTRQVHLTEKVRQRYARAAADQRAAIASALRAAGVAHLRLRTDRDWVRDIAHFVITQRRTAHRLARHTVAGSTTRTRTAP</sequence>
<evidence type="ECO:0000259" key="1">
    <source>
        <dbReference type="Pfam" id="PF01882"/>
    </source>
</evidence>
<proteinExistence type="predicted"/>
<reference evidence="2" key="1">
    <citation type="submission" date="2020-10" db="EMBL/GenBank/DDBJ databases">
        <title>De novo genome project of the cellulose decomposer Thermobifida halotolerans type strain.</title>
        <authorList>
            <person name="Nagy I."/>
            <person name="Horvath B."/>
            <person name="Kukolya J."/>
            <person name="Nagy I."/>
            <person name="Orsini M."/>
        </authorList>
    </citation>
    <scope>NUCLEOTIDE SEQUENCE</scope>
    <source>
        <strain evidence="2">DSM 44931</strain>
    </source>
</reference>
<dbReference type="PANTHER" id="PTHR33608">
    <property type="entry name" value="BLL2464 PROTEIN"/>
    <property type="match status" value="1"/>
</dbReference>
<dbReference type="Pfam" id="PF01882">
    <property type="entry name" value="DUF58"/>
    <property type="match status" value="1"/>
</dbReference>
<dbReference type="EMBL" id="CP063196">
    <property type="protein sequence ID" value="UOE20426.1"/>
    <property type="molecule type" value="Genomic_DNA"/>
</dbReference>
<protein>
    <submittedName>
        <fullName evidence="2">DUF58 domain-containing protein</fullName>
    </submittedName>
</protein>
<dbReference type="RefSeq" id="WP_068689264.1">
    <property type="nucleotide sequence ID" value="NZ_CP063196.1"/>
</dbReference>
<keyword evidence="3" id="KW-1185">Reference proteome</keyword>
<dbReference type="AlphaFoldDB" id="A0A399G5R8"/>
<organism evidence="2 3">
    <name type="scientific">Thermobifida halotolerans</name>
    <dbReference type="NCBI Taxonomy" id="483545"/>
    <lineage>
        <taxon>Bacteria</taxon>
        <taxon>Bacillati</taxon>
        <taxon>Actinomycetota</taxon>
        <taxon>Actinomycetes</taxon>
        <taxon>Streptosporangiales</taxon>
        <taxon>Nocardiopsidaceae</taxon>
        <taxon>Thermobifida</taxon>
    </lineage>
</organism>